<dbReference type="GO" id="GO:0016788">
    <property type="term" value="F:hydrolase activity, acting on ester bonds"/>
    <property type="evidence" value="ECO:0007669"/>
    <property type="project" value="TreeGrafter"/>
</dbReference>
<keyword evidence="8" id="KW-1185">Reference proteome</keyword>
<keyword evidence="4" id="KW-0732">Signal</keyword>
<reference evidence="6 8" key="2">
    <citation type="submission" date="2023-10" db="EMBL/GenBank/DDBJ databases">
        <title>To unveil natural product biosynthetic capacity in Pseudoalteromonas.</title>
        <authorList>
            <person name="Wang J."/>
        </authorList>
    </citation>
    <scope>NUCLEOTIDE SEQUENCE [LARGE SCALE GENOMIC DNA]</scope>
    <source>
        <strain evidence="6 8">DSM 15914</strain>
    </source>
</reference>
<sequence length="386" mass="44193">MIKIMIGFLLMSVSFSSLAHVEEVVIGQSKTIVSKVLNETRQIMVSLPKDYEKNDFSYPVLYFSDAQVHFDTMASTVHFLTENNVIPPVIVVGIVSGSTRTRDLTPNLSEEGQAKKSWYSEQNPGGADKFITFLGQELIPYISKEYRTADFRVLSGHSLGGLFSVYTYFTQPDLFDGYMAVSPSLWWDNERLVTDAKGLVKNKKLTHKYLFLSKGDEKGAMESGYKTLVSLFESYNKERTFSKAFPDEDHLTVVFNAHYYGLKAIFNEWVLPFEEGAKGIEIVKEHNEKVKNTFKVNFTSEGWLMNLGNSELYKKDYDNAIEAFEYNTRLFPKNAYSYYLLAKAYEEKKEFSLALKNYKLANDLVPETSPYKQDYLDALKKVKGFL</sequence>
<dbReference type="InterPro" id="IPR052558">
    <property type="entry name" value="Siderophore_Hydrolase_D"/>
</dbReference>
<evidence type="ECO:0000256" key="2">
    <source>
        <dbReference type="ARBA" id="ARBA00022801"/>
    </source>
</evidence>
<feature type="chain" id="PRO_5034349560" evidence="4">
    <location>
        <begin position="20"/>
        <end position="386"/>
    </location>
</feature>
<dbReference type="Pfam" id="PF00756">
    <property type="entry name" value="Esterase"/>
    <property type="match status" value="1"/>
</dbReference>
<comment type="similarity">
    <text evidence="1">Belongs to the esterase D family.</text>
</comment>
<dbReference type="AlphaFoldDB" id="A0A8I2H7T6"/>
<dbReference type="EMBL" id="WEIA01000017">
    <property type="protein sequence ID" value="NLR23665.1"/>
    <property type="molecule type" value="Genomic_DNA"/>
</dbReference>
<dbReference type="InterPro" id="IPR011990">
    <property type="entry name" value="TPR-like_helical_dom_sf"/>
</dbReference>
<proteinExistence type="inferred from homology"/>
<evidence type="ECO:0000256" key="4">
    <source>
        <dbReference type="SAM" id="SignalP"/>
    </source>
</evidence>
<evidence type="ECO:0000313" key="6">
    <source>
        <dbReference type="EMBL" id="WOX27013.1"/>
    </source>
</evidence>
<dbReference type="EMBL" id="CP137578">
    <property type="protein sequence ID" value="WOX27013.1"/>
    <property type="molecule type" value="Genomic_DNA"/>
</dbReference>
<dbReference type="Gene3D" id="1.25.40.10">
    <property type="entry name" value="Tetratricopeptide repeat domain"/>
    <property type="match status" value="1"/>
</dbReference>
<feature type="repeat" description="TPR" evidence="3">
    <location>
        <begin position="301"/>
        <end position="334"/>
    </location>
</feature>
<organism evidence="5 7">
    <name type="scientific">Pseudoalteromonas maricaloris</name>
    <dbReference type="NCBI Taxonomy" id="184924"/>
    <lineage>
        <taxon>Bacteria</taxon>
        <taxon>Pseudomonadati</taxon>
        <taxon>Pseudomonadota</taxon>
        <taxon>Gammaproteobacteria</taxon>
        <taxon>Alteromonadales</taxon>
        <taxon>Pseudoalteromonadaceae</taxon>
        <taxon>Pseudoalteromonas</taxon>
    </lineage>
</organism>
<evidence type="ECO:0000313" key="5">
    <source>
        <dbReference type="EMBL" id="NLR23665.1"/>
    </source>
</evidence>
<dbReference type="PROSITE" id="PS50005">
    <property type="entry name" value="TPR"/>
    <property type="match status" value="2"/>
</dbReference>
<dbReference type="InterPro" id="IPR029058">
    <property type="entry name" value="AB_hydrolase_fold"/>
</dbReference>
<keyword evidence="3" id="KW-0802">TPR repeat</keyword>
<evidence type="ECO:0000313" key="8">
    <source>
        <dbReference type="Proteomes" id="UP001304419"/>
    </source>
</evidence>
<reference evidence="5" key="1">
    <citation type="submission" date="2019-10" db="EMBL/GenBank/DDBJ databases">
        <authorList>
            <person name="Paulsen S."/>
        </authorList>
    </citation>
    <scope>NUCLEOTIDE SEQUENCE</scope>
    <source>
        <strain evidence="5">LMG 19692</strain>
    </source>
</reference>
<accession>A0A8I2H7T6</accession>
<feature type="signal peptide" evidence="4">
    <location>
        <begin position="1"/>
        <end position="19"/>
    </location>
</feature>
<keyword evidence="2 6" id="KW-0378">Hydrolase</keyword>
<dbReference type="SUPFAM" id="SSF48452">
    <property type="entry name" value="TPR-like"/>
    <property type="match status" value="1"/>
</dbReference>
<dbReference type="InterPro" id="IPR000801">
    <property type="entry name" value="Esterase-like"/>
</dbReference>
<evidence type="ECO:0000256" key="1">
    <source>
        <dbReference type="ARBA" id="ARBA00005622"/>
    </source>
</evidence>
<evidence type="ECO:0000313" key="7">
    <source>
        <dbReference type="Proteomes" id="UP000646877"/>
    </source>
</evidence>
<dbReference type="InterPro" id="IPR019734">
    <property type="entry name" value="TPR_rpt"/>
</dbReference>
<evidence type="ECO:0000256" key="3">
    <source>
        <dbReference type="PROSITE-ProRule" id="PRU00339"/>
    </source>
</evidence>
<feature type="repeat" description="TPR" evidence="3">
    <location>
        <begin position="335"/>
        <end position="368"/>
    </location>
</feature>
<protein>
    <submittedName>
        <fullName evidence="6">Alpha/beta hydrolase-fold protein</fullName>
    </submittedName>
</protein>
<gene>
    <name evidence="5" type="ORF">F9Y85_20545</name>
    <name evidence="6" type="ORF">R5H13_10045</name>
</gene>
<dbReference type="Proteomes" id="UP001304419">
    <property type="component" value="Chromosome 1"/>
</dbReference>
<dbReference type="Proteomes" id="UP000646877">
    <property type="component" value="Unassembled WGS sequence"/>
</dbReference>
<dbReference type="Gene3D" id="3.40.50.1820">
    <property type="entry name" value="alpha/beta hydrolase"/>
    <property type="match status" value="1"/>
</dbReference>
<dbReference type="SMART" id="SM00028">
    <property type="entry name" value="TPR"/>
    <property type="match status" value="2"/>
</dbReference>
<dbReference type="PANTHER" id="PTHR40841:SF2">
    <property type="entry name" value="SIDEROPHORE-DEGRADING ESTERASE (EUROFUNG)"/>
    <property type="match status" value="1"/>
</dbReference>
<name>A0A8I2H7T6_9GAMM</name>
<dbReference type="RefSeq" id="WP_193522468.1">
    <property type="nucleotide sequence ID" value="NZ_CBCSDF010000006.1"/>
</dbReference>
<dbReference type="SUPFAM" id="SSF53474">
    <property type="entry name" value="alpha/beta-Hydrolases"/>
    <property type="match status" value="1"/>
</dbReference>
<dbReference type="PANTHER" id="PTHR40841">
    <property type="entry name" value="SIDEROPHORE TRIACETYLFUSARININE C ESTERASE"/>
    <property type="match status" value="1"/>
</dbReference>